<dbReference type="Gene3D" id="2.60.40.10">
    <property type="entry name" value="Immunoglobulins"/>
    <property type="match status" value="1"/>
</dbReference>
<evidence type="ECO:0000313" key="9">
    <source>
        <dbReference type="Proteomes" id="UP000000328"/>
    </source>
</evidence>
<keyword evidence="1" id="KW-0134">Cell wall</keyword>
<organism evidence="8 9">
    <name type="scientific">Amycolatopsis mediterranei (strain U-32)</name>
    <dbReference type="NCBI Taxonomy" id="749927"/>
    <lineage>
        <taxon>Bacteria</taxon>
        <taxon>Bacillati</taxon>
        <taxon>Actinomycetota</taxon>
        <taxon>Actinomycetes</taxon>
        <taxon>Pseudonocardiales</taxon>
        <taxon>Pseudonocardiaceae</taxon>
        <taxon>Amycolatopsis</taxon>
    </lineage>
</organism>
<feature type="compositionally biased region" description="Low complexity" evidence="5">
    <location>
        <begin position="504"/>
        <end position="516"/>
    </location>
</feature>
<dbReference type="eggNOG" id="COG3170">
    <property type="taxonomic scope" value="Bacteria"/>
</dbReference>
<dbReference type="InterPro" id="IPR019931">
    <property type="entry name" value="LPXTG_anchor"/>
</dbReference>
<protein>
    <recommendedName>
        <fullName evidence="7">Gram-positive cocci surface proteins LPxTG domain-containing protein</fullName>
    </recommendedName>
</protein>
<name>A0A0H3CW01_AMYMU</name>
<evidence type="ECO:0000256" key="1">
    <source>
        <dbReference type="ARBA" id="ARBA00022512"/>
    </source>
</evidence>
<keyword evidence="4" id="KW-0572">Peptidoglycan-anchor</keyword>
<evidence type="ECO:0000259" key="7">
    <source>
        <dbReference type="PROSITE" id="PS50847"/>
    </source>
</evidence>
<feature type="transmembrane region" description="Helical" evidence="6">
    <location>
        <begin position="539"/>
        <end position="560"/>
    </location>
</feature>
<dbReference type="PATRIC" id="fig|749927.5.peg.681"/>
<evidence type="ECO:0000256" key="6">
    <source>
        <dbReference type="SAM" id="Phobius"/>
    </source>
</evidence>
<dbReference type="HOGENOM" id="CLU_475576_0_0_11"/>
<keyword evidence="2" id="KW-0964">Secreted</keyword>
<evidence type="ECO:0000256" key="2">
    <source>
        <dbReference type="ARBA" id="ARBA00022525"/>
    </source>
</evidence>
<dbReference type="OrthoDB" id="3694469at2"/>
<reference evidence="8 9" key="1">
    <citation type="journal article" date="2010" name="Cell Res.">
        <title>Complete genome sequence of the rifamycin SV-producing Amycolatopsis mediterranei U32 revealed its genetic characteristics in phylogeny and metabolism.</title>
        <authorList>
            <person name="Zhao W."/>
            <person name="Zhong Y."/>
            <person name="Yuan H."/>
            <person name="Wang J."/>
            <person name="Zheng H."/>
            <person name="Wang Y."/>
            <person name="Cen X."/>
            <person name="Xu F."/>
            <person name="Bai J."/>
            <person name="Han X."/>
            <person name="Lu G."/>
            <person name="Zhu Y."/>
            <person name="Shao Z."/>
            <person name="Yan H."/>
            <person name="Li C."/>
            <person name="Peng N."/>
            <person name="Zhang Z."/>
            <person name="Zhang Y."/>
            <person name="Lin W."/>
            <person name="Fan Y."/>
            <person name="Qin Z."/>
            <person name="Hu Y."/>
            <person name="Zhu B."/>
            <person name="Wang S."/>
            <person name="Ding X."/>
            <person name="Zhao G.P."/>
        </authorList>
    </citation>
    <scope>NUCLEOTIDE SEQUENCE [LARGE SCALE GENOMIC DNA]</scope>
    <source>
        <strain evidence="9">U-32</strain>
    </source>
</reference>
<feature type="region of interest" description="Disordered" evidence="5">
    <location>
        <begin position="1"/>
        <end position="61"/>
    </location>
</feature>
<feature type="compositionally biased region" description="Gly residues" evidence="5">
    <location>
        <begin position="517"/>
        <end position="530"/>
    </location>
</feature>
<sequence length="567" mass="58528">MLTSVFAGPAAADEPTPTTTAPATSEAPSTSEAPTTAPSSTEPENKPAAAQPQAAADERPQVKASVVLGKEVYQSDEDVHFTFTLTNTGTVPAKGLQIAQSLSKPTDLVVLFDDGGWGPLVRKPGVDLDPGKSFELQITGKIRDITQPETVVEGQAFDSDGRYVTDFGGRAKVEQKILPARGTVYGDRNGNGVFDDGEQLAGIPLALQYLNGSNRYPATSGPDGKVDFGKVPSAVYYLGGVPVGDWLIPLQHIHIGANSTDLLIRAVPPLHGALKASMAFTQDSYQAGDLAHLTVTLSNSGPIPLTGIVAACDRFGSDFALKGGPGWGDLDTFADGVAIAPGQTRTFDVTERVPEAARTSGIVTADCDFGYREVGTDEHPNVGAQAAVPGAKATLVGDVAVYDDRGQVKQGIAGTKVVLVSDRHCPVVAEQTTDEKGHFEFHDVVPGPEYRVFFLPPAGWKIKDGNPWEIFVRGPADRPVTLRVGAEQGDAPLPEVPGNPADCTAGAPATPSTGAAGANGGTGGGQSGGSGLASTGVDAIGLGALALLALALGGGLVFGARRRRRTI</sequence>
<feature type="domain" description="Gram-positive cocci surface proteins LPxTG" evidence="7">
    <location>
        <begin position="532"/>
        <end position="567"/>
    </location>
</feature>
<dbReference type="AlphaFoldDB" id="A0A0H3CW01"/>
<proteinExistence type="predicted"/>
<accession>A0A0H3CW01</accession>
<dbReference type="KEGG" id="amd:AMED_0658"/>
<dbReference type="GO" id="GO:0005975">
    <property type="term" value="P:carbohydrate metabolic process"/>
    <property type="evidence" value="ECO:0007669"/>
    <property type="project" value="UniProtKB-ARBA"/>
</dbReference>
<feature type="compositionally biased region" description="Low complexity" evidence="5">
    <location>
        <begin position="9"/>
        <end position="55"/>
    </location>
</feature>
<evidence type="ECO:0000256" key="4">
    <source>
        <dbReference type="ARBA" id="ARBA00023088"/>
    </source>
</evidence>
<evidence type="ECO:0000313" key="8">
    <source>
        <dbReference type="EMBL" id="ADJ42478.1"/>
    </source>
</evidence>
<dbReference type="Proteomes" id="UP000000328">
    <property type="component" value="Chromosome"/>
</dbReference>
<keyword evidence="6" id="KW-0812">Transmembrane</keyword>
<evidence type="ECO:0000256" key="3">
    <source>
        <dbReference type="ARBA" id="ARBA00022729"/>
    </source>
</evidence>
<dbReference type="InterPro" id="IPR013783">
    <property type="entry name" value="Ig-like_fold"/>
</dbReference>
<keyword evidence="3" id="KW-0732">Signal</keyword>
<keyword evidence="6" id="KW-1133">Transmembrane helix</keyword>
<dbReference type="SUPFAM" id="SSF117074">
    <property type="entry name" value="Hypothetical protein PA1324"/>
    <property type="match status" value="2"/>
</dbReference>
<evidence type="ECO:0000256" key="5">
    <source>
        <dbReference type="SAM" id="MobiDB-lite"/>
    </source>
</evidence>
<dbReference type="PROSITE" id="PS50847">
    <property type="entry name" value="GRAM_POS_ANCHORING"/>
    <property type="match status" value="1"/>
</dbReference>
<gene>
    <name evidence="8" type="ordered locus">AMED_0658</name>
</gene>
<keyword evidence="6" id="KW-0472">Membrane</keyword>
<dbReference type="EMBL" id="CP002000">
    <property type="protein sequence ID" value="ADJ42478.1"/>
    <property type="molecule type" value="Genomic_DNA"/>
</dbReference>
<feature type="region of interest" description="Disordered" evidence="5">
    <location>
        <begin position="488"/>
        <end position="530"/>
    </location>
</feature>